<sequence length="70" mass="7821">MANSNDNLFEVRFSGLELTDAQRESISSAIRKAAMLEIAKMEFRDEITIHSPTGRGPLDGLEAVFKPLRK</sequence>
<gene>
    <name evidence="1" type="ORF">OU682_17990</name>
</gene>
<keyword evidence="2" id="KW-1185">Reference proteome</keyword>
<reference evidence="1" key="1">
    <citation type="submission" date="2022-12" db="EMBL/GenBank/DDBJ databases">
        <title>Paracoccus sp. EF6 isolated from a lake water.</title>
        <authorList>
            <person name="Liu H."/>
        </authorList>
    </citation>
    <scope>NUCLEOTIDE SEQUENCE</scope>
    <source>
        <strain evidence="1">EF6</strain>
    </source>
</reference>
<evidence type="ECO:0000313" key="1">
    <source>
        <dbReference type="EMBL" id="MCZ0963500.1"/>
    </source>
</evidence>
<proteinExistence type="predicted"/>
<evidence type="ECO:0000313" key="2">
    <source>
        <dbReference type="Proteomes" id="UP001149822"/>
    </source>
</evidence>
<dbReference type="EMBL" id="JAPTYD010000040">
    <property type="protein sequence ID" value="MCZ0963500.1"/>
    <property type="molecule type" value="Genomic_DNA"/>
</dbReference>
<dbReference type="RefSeq" id="WP_268943587.1">
    <property type="nucleotide sequence ID" value="NZ_JAPTYD010000040.1"/>
</dbReference>
<dbReference type="Proteomes" id="UP001149822">
    <property type="component" value="Unassembled WGS sequence"/>
</dbReference>
<organism evidence="1 2">
    <name type="scientific">Paracoccus benzoatiresistens</name>
    <dbReference type="NCBI Taxonomy" id="2997341"/>
    <lineage>
        <taxon>Bacteria</taxon>
        <taxon>Pseudomonadati</taxon>
        <taxon>Pseudomonadota</taxon>
        <taxon>Alphaproteobacteria</taxon>
        <taxon>Rhodobacterales</taxon>
        <taxon>Paracoccaceae</taxon>
        <taxon>Paracoccus</taxon>
    </lineage>
</organism>
<protein>
    <submittedName>
        <fullName evidence="1">Uncharacterized protein</fullName>
    </submittedName>
</protein>
<name>A0ABT4J9X0_9RHOB</name>
<accession>A0ABT4J9X0</accession>
<comment type="caution">
    <text evidence="1">The sequence shown here is derived from an EMBL/GenBank/DDBJ whole genome shotgun (WGS) entry which is preliminary data.</text>
</comment>